<dbReference type="InterPro" id="IPR051598">
    <property type="entry name" value="TSUP/Inactive_protease-like"/>
</dbReference>
<dbReference type="Pfam" id="PF01925">
    <property type="entry name" value="TauE"/>
    <property type="match status" value="1"/>
</dbReference>
<dbReference type="AlphaFoldDB" id="A0A0W8E5J6"/>
<evidence type="ECO:0000256" key="3">
    <source>
        <dbReference type="ARBA" id="ARBA00022989"/>
    </source>
</evidence>
<name>A0A0W8E5J6_9ZZZZ</name>
<dbReference type="PANTHER" id="PTHR43701">
    <property type="entry name" value="MEMBRANE TRANSPORTER PROTEIN MJ0441-RELATED"/>
    <property type="match status" value="1"/>
</dbReference>
<evidence type="ECO:0000256" key="2">
    <source>
        <dbReference type="ARBA" id="ARBA00022692"/>
    </source>
</evidence>
<keyword evidence="3 5" id="KW-1133">Transmembrane helix</keyword>
<feature type="transmembrane region" description="Helical" evidence="5">
    <location>
        <begin position="49"/>
        <end position="68"/>
    </location>
</feature>
<feature type="transmembrane region" description="Helical" evidence="5">
    <location>
        <begin position="149"/>
        <end position="167"/>
    </location>
</feature>
<sequence length="199" mass="21627">MNTISLIGASYDNIKNKRLDFGIGIPMILASVIMAPVGAYISTLISQRIVLIIFTGFLFFSGNIMLFFKTNKYNDQFRKDRPIASLAAIGILAGLVSGLLGVGGGGIISPCMVMLGFNPKKIAVITAFVIPFSSLSGFITYLVMGYLNFWLVLPVGMAAYLGGYFGTRYMHSNLSPATIKKFLAVVILIIGFRMLFNIL</sequence>
<evidence type="ECO:0000256" key="5">
    <source>
        <dbReference type="SAM" id="Phobius"/>
    </source>
</evidence>
<feature type="transmembrane region" description="Helical" evidence="5">
    <location>
        <begin position="179"/>
        <end position="196"/>
    </location>
</feature>
<keyword evidence="2 5" id="KW-0812">Transmembrane</keyword>
<evidence type="ECO:0008006" key="7">
    <source>
        <dbReference type="Google" id="ProtNLM"/>
    </source>
</evidence>
<dbReference type="PANTHER" id="PTHR43701:SF2">
    <property type="entry name" value="MEMBRANE TRANSPORTER PROTEIN YJNA-RELATED"/>
    <property type="match status" value="1"/>
</dbReference>
<feature type="transmembrane region" description="Helical" evidence="5">
    <location>
        <begin position="88"/>
        <end position="115"/>
    </location>
</feature>
<protein>
    <recommendedName>
        <fullName evidence="7">Membrane transporter protein</fullName>
    </recommendedName>
</protein>
<keyword evidence="4 5" id="KW-0472">Membrane</keyword>
<feature type="transmembrane region" description="Helical" evidence="5">
    <location>
        <begin position="122"/>
        <end position="143"/>
    </location>
</feature>
<proteinExistence type="predicted"/>
<reference evidence="6" key="1">
    <citation type="journal article" date="2015" name="Proc. Natl. Acad. Sci. U.S.A.">
        <title>Networks of energetic and metabolic interactions define dynamics in microbial communities.</title>
        <authorList>
            <person name="Embree M."/>
            <person name="Liu J.K."/>
            <person name="Al-Bassam M.M."/>
            <person name="Zengler K."/>
        </authorList>
    </citation>
    <scope>NUCLEOTIDE SEQUENCE</scope>
</reference>
<comment type="caution">
    <text evidence="6">The sequence shown here is derived from an EMBL/GenBank/DDBJ whole genome shotgun (WGS) entry which is preliminary data.</text>
</comment>
<dbReference type="GO" id="GO:0016020">
    <property type="term" value="C:membrane"/>
    <property type="evidence" value="ECO:0007669"/>
    <property type="project" value="UniProtKB-SubCell"/>
</dbReference>
<dbReference type="EMBL" id="LNQE01001872">
    <property type="protein sequence ID" value="KUG03686.1"/>
    <property type="molecule type" value="Genomic_DNA"/>
</dbReference>
<dbReference type="InterPro" id="IPR002781">
    <property type="entry name" value="TM_pro_TauE-like"/>
</dbReference>
<accession>A0A0W8E5J6</accession>
<feature type="transmembrane region" description="Helical" evidence="5">
    <location>
        <begin position="21"/>
        <end position="42"/>
    </location>
</feature>
<evidence type="ECO:0000256" key="1">
    <source>
        <dbReference type="ARBA" id="ARBA00004141"/>
    </source>
</evidence>
<comment type="subcellular location">
    <subcellularLocation>
        <location evidence="1">Membrane</location>
        <topology evidence="1">Multi-pass membrane protein</topology>
    </subcellularLocation>
</comment>
<organism evidence="6">
    <name type="scientific">hydrocarbon metagenome</name>
    <dbReference type="NCBI Taxonomy" id="938273"/>
    <lineage>
        <taxon>unclassified sequences</taxon>
        <taxon>metagenomes</taxon>
        <taxon>ecological metagenomes</taxon>
    </lineage>
</organism>
<gene>
    <name evidence="6" type="ORF">ASZ90_018931</name>
</gene>
<evidence type="ECO:0000256" key="4">
    <source>
        <dbReference type="ARBA" id="ARBA00023136"/>
    </source>
</evidence>
<evidence type="ECO:0000313" key="6">
    <source>
        <dbReference type="EMBL" id="KUG03686.1"/>
    </source>
</evidence>